<sequence length="137" mass="15516">MFTLIMSIVASILSFYLTSNYIYFSLIALGIYFLIRKNLKAETFAGLNLVLISAISLLGKFRPYSLEGLNFLIIGSFFVILYDIIKEWYSLIPMFILTGIGISLIASVKYGKIGMLIGLILIPVLIREYTIQKKIEK</sequence>
<feature type="transmembrane region" description="Helical" evidence="1">
    <location>
        <begin position="41"/>
        <end position="58"/>
    </location>
</feature>
<accession>A7HKM8</accession>
<reference evidence="2 3" key="2">
    <citation type="journal article" date="2009" name="Proc. Natl. Acad. Sci. U.S.A.">
        <title>On the chimeric nature, thermophilic origin, and phylogenetic placement of the Thermotogales.</title>
        <authorList>
            <person name="Zhaxybayeva O."/>
            <person name="Swithers K.S."/>
            <person name="Lapierre P."/>
            <person name="Fournier G.P."/>
            <person name="Bickhart D.M."/>
            <person name="DeBoy R.T."/>
            <person name="Nelson K.E."/>
            <person name="Nesbo C.L."/>
            <person name="Doolittle W.F."/>
            <person name="Gogarten J.P."/>
            <person name="Noll K.M."/>
        </authorList>
    </citation>
    <scope>NUCLEOTIDE SEQUENCE [LARGE SCALE GENOMIC DNA]</scope>
    <source>
        <strain evidence="3">ATCC 35602 / DSM 5306 / Rt17-B1</strain>
    </source>
</reference>
<organism evidence="2 3">
    <name type="scientific">Fervidobacterium nodosum (strain ATCC 35602 / DSM 5306 / Rt17-B1)</name>
    <dbReference type="NCBI Taxonomy" id="381764"/>
    <lineage>
        <taxon>Bacteria</taxon>
        <taxon>Thermotogati</taxon>
        <taxon>Thermotogota</taxon>
        <taxon>Thermotogae</taxon>
        <taxon>Thermotogales</taxon>
        <taxon>Fervidobacteriaceae</taxon>
        <taxon>Fervidobacterium</taxon>
    </lineage>
</organism>
<evidence type="ECO:0000313" key="2">
    <source>
        <dbReference type="EMBL" id="ABS60461.1"/>
    </source>
</evidence>
<dbReference type="eggNOG" id="ENOG503452N">
    <property type="taxonomic scope" value="Bacteria"/>
</dbReference>
<protein>
    <submittedName>
        <fullName evidence="2">Uncharacterized protein</fullName>
    </submittedName>
</protein>
<reference evidence="2 3" key="1">
    <citation type="submission" date="2007-07" db="EMBL/GenBank/DDBJ databases">
        <title>Complete sequence of Fervidobacterium nodosum Rt17-B1.</title>
        <authorList>
            <consortium name="US DOE Joint Genome Institute"/>
            <person name="Copeland A."/>
            <person name="Lucas S."/>
            <person name="Lapidus A."/>
            <person name="Barry K."/>
            <person name="Glavina del Rio T."/>
            <person name="Dalin E."/>
            <person name="Tice H."/>
            <person name="Pitluck S."/>
            <person name="Saunders E."/>
            <person name="Brettin T."/>
            <person name="Bruce D."/>
            <person name="Detter J.C."/>
            <person name="Han C."/>
            <person name="Schmutz J."/>
            <person name="Larimer F."/>
            <person name="Land M."/>
            <person name="Hauser L."/>
            <person name="Kyrpides N."/>
            <person name="Mikhailova N."/>
            <person name="Nelson K."/>
            <person name="Gogarten J.P."/>
            <person name="Noll K."/>
            <person name="Richardson P."/>
        </authorList>
    </citation>
    <scope>NUCLEOTIDE SEQUENCE [LARGE SCALE GENOMIC DNA]</scope>
    <source>
        <strain evidence="3">ATCC 35602 / DSM 5306 / Rt17-B1</strain>
    </source>
</reference>
<feature type="transmembrane region" description="Helical" evidence="1">
    <location>
        <begin position="88"/>
        <end position="107"/>
    </location>
</feature>
<dbReference type="KEGG" id="fno:Fnod_0606"/>
<evidence type="ECO:0000313" key="3">
    <source>
        <dbReference type="Proteomes" id="UP000002415"/>
    </source>
</evidence>
<gene>
    <name evidence="2" type="ordered locus">Fnod_0606</name>
</gene>
<dbReference type="HOGENOM" id="CLU_1874451_0_0_0"/>
<keyword evidence="1" id="KW-0472">Membrane</keyword>
<keyword evidence="1" id="KW-0812">Transmembrane</keyword>
<dbReference type="RefSeq" id="WP_011993780.1">
    <property type="nucleotide sequence ID" value="NC_009718.1"/>
</dbReference>
<feature type="transmembrane region" description="Helical" evidence="1">
    <location>
        <begin position="12"/>
        <end position="34"/>
    </location>
</feature>
<dbReference type="STRING" id="381764.Fnod_0606"/>
<keyword evidence="3" id="KW-1185">Reference proteome</keyword>
<dbReference type="OrthoDB" id="47600at2"/>
<name>A7HKM8_FERNB</name>
<evidence type="ECO:0000256" key="1">
    <source>
        <dbReference type="SAM" id="Phobius"/>
    </source>
</evidence>
<keyword evidence="1" id="KW-1133">Transmembrane helix</keyword>
<proteinExistence type="predicted"/>
<dbReference type="EMBL" id="CP000771">
    <property type="protein sequence ID" value="ABS60461.1"/>
    <property type="molecule type" value="Genomic_DNA"/>
</dbReference>
<dbReference type="AlphaFoldDB" id="A7HKM8"/>
<feature type="transmembrane region" description="Helical" evidence="1">
    <location>
        <begin position="64"/>
        <end position="81"/>
    </location>
</feature>
<dbReference type="Proteomes" id="UP000002415">
    <property type="component" value="Chromosome"/>
</dbReference>